<keyword evidence="1" id="KW-0812">Transmembrane</keyword>
<keyword evidence="1" id="KW-1133">Transmembrane helix</keyword>
<protein>
    <submittedName>
        <fullName evidence="2">Transmembrane protein</fullName>
    </submittedName>
</protein>
<organism evidence="2">
    <name type="scientific">Haemonchus placei</name>
    <name type="common">Barber's pole worm</name>
    <dbReference type="NCBI Taxonomy" id="6290"/>
    <lineage>
        <taxon>Eukaryota</taxon>
        <taxon>Metazoa</taxon>
        <taxon>Ecdysozoa</taxon>
        <taxon>Nematoda</taxon>
        <taxon>Chromadorea</taxon>
        <taxon>Rhabditida</taxon>
        <taxon>Rhabditina</taxon>
        <taxon>Rhabditomorpha</taxon>
        <taxon>Strongyloidea</taxon>
        <taxon>Trichostrongylidae</taxon>
        <taxon>Haemonchus</taxon>
    </lineage>
</organism>
<dbReference type="AlphaFoldDB" id="A0A0N4X4V4"/>
<evidence type="ECO:0000313" key="2">
    <source>
        <dbReference type="WBParaSite" id="HPLM_0001939601-mRNA-1"/>
    </source>
</evidence>
<feature type="transmembrane region" description="Helical" evidence="1">
    <location>
        <begin position="12"/>
        <end position="32"/>
    </location>
</feature>
<reference evidence="2" key="1">
    <citation type="submission" date="2017-02" db="UniProtKB">
        <authorList>
            <consortium name="WormBaseParasite"/>
        </authorList>
    </citation>
    <scope>IDENTIFICATION</scope>
</reference>
<dbReference type="WBParaSite" id="HPLM_0001939601-mRNA-1">
    <property type="protein sequence ID" value="HPLM_0001939601-mRNA-1"/>
    <property type="gene ID" value="HPLM_0001939601"/>
</dbReference>
<accession>A0A0N4X4V4</accession>
<sequence>LLWCNTKCFFYTANTVGAFAVLVACAWFTNIVNKRTKIISCWGVFAPYKSHMFTPPHRTADLLARLPDHLSIVSDAVVENLHCKLVFFRYTMVF</sequence>
<evidence type="ECO:0000256" key="1">
    <source>
        <dbReference type="SAM" id="Phobius"/>
    </source>
</evidence>
<name>A0A0N4X4V4_HAEPC</name>
<keyword evidence="1" id="KW-0472">Membrane</keyword>
<proteinExistence type="predicted"/>